<gene>
    <name evidence="2" type="ORF">TNCV_3698871</name>
</gene>
<feature type="compositionally biased region" description="Polar residues" evidence="1">
    <location>
        <begin position="62"/>
        <end position="74"/>
    </location>
</feature>
<evidence type="ECO:0000313" key="2">
    <source>
        <dbReference type="EMBL" id="GFY09925.1"/>
    </source>
</evidence>
<organism evidence="2 3">
    <name type="scientific">Trichonephila clavipes</name>
    <name type="common">Golden silk orbweaver</name>
    <name type="synonym">Nephila clavipes</name>
    <dbReference type="NCBI Taxonomy" id="2585209"/>
    <lineage>
        <taxon>Eukaryota</taxon>
        <taxon>Metazoa</taxon>
        <taxon>Ecdysozoa</taxon>
        <taxon>Arthropoda</taxon>
        <taxon>Chelicerata</taxon>
        <taxon>Arachnida</taxon>
        <taxon>Araneae</taxon>
        <taxon>Araneomorphae</taxon>
        <taxon>Entelegynae</taxon>
        <taxon>Araneoidea</taxon>
        <taxon>Nephilidae</taxon>
        <taxon>Trichonephila</taxon>
    </lineage>
</organism>
<feature type="region of interest" description="Disordered" evidence="1">
    <location>
        <begin position="62"/>
        <end position="92"/>
    </location>
</feature>
<proteinExistence type="predicted"/>
<evidence type="ECO:0000256" key="1">
    <source>
        <dbReference type="SAM" id="MobiDB-lite"/>
    </source>
</evidence>
<dbReference type="AlphaFoldDB" id="A0A8X6SEH9"/>
<accession>A0A8X6SEH9</accession>
<name>A0A8X6SEH9_TRICX</name>
<keyword evidence="3" id="KW-1185">Reference proteome</keyword>
<dbReference type="Proteomes" id="UP000887159">
    <property type="component" value="Unassembled WGS sequence"/>
</dbReference>
<reference evidence="2" key="1">
    <citation type="submission" date="2020-08" db="EMBL/GenBank/DDBJ databases">
        <title>Multicomponent nature underlies the extraordinary mechanical properties of spider dragline silk.</title>
        <authorList>
            <person name="Kono N."/>
            <person name="Nakamura H."/>
            <person name="Mori M."/>
            <person name="Yoshida Y."/>
            <person name="Ohtoshi R."/>
            <person name="Malay A.D."/>
            <person name="Moran D.A.P."/>
            <person name="Tomita M."/>
            <person name="Numata K."/>
            <person name="Arakawa K."/>
        </authorList>
    </citation>
    <scope>NUCLEOTIDE SEQUENCE</scope>
</reference>
<protein>
    <submittedName>
        <fullName evidence="2">Uncharacterized protein</fullName>
    </submittedName>
</protein>
<sequence>MIDPIHKDLLLNMNRSWKTYQEDLKTCISDESPMKVSEKPSTLAEKQTASTSACAVLEEISSTANEENKSQPSCNYKVHHKRKTSPQTAENKKKQQKLYNFFKVLIQGIIYKEGLKVSKKVIETSLDRWIPRGISFLRPRHRLLAVVSLSRLPHNRSIRV</sequence>
<dbReference type="EMBL" id="BMAU01021292">
    <property type="protein sequence ID" value="GFY09925.1"/>
    <property type="molecule type" value="Genomic_DNA"/>
</dbReference>
<comment type="caution">
    <text evidence="2">The sequence shown here is derived from an EMBL/GenBank/DDBJ whole genome shotgun (WGS) entry which is preliminary data.</text>
</comment>
<evidence type="ECO:0000313" key="3">
    <source>
        <dbReference type="Proteomes" id="UP000887159"/>
    </source>
</evidence>